<sequence>MTLEQDTLLETALTFTVKPYDIDITGFVSQIIVMRWIEDLRLDLFQQYFSLEQQLELGISPLIGKTRLEYHKPIKLFDLIEGRMWFSDMGSVKWIVKTELMVDDKISVTAKQTGCFIHVASHRLVAIPDNLVKKFATYSSGGMS</sequence>
<dbReference type="Gene3D" id="3.10.129.10">
    <property type="entry name" value="Hotdog Thioesterase"/>
    <property type="match status" value="1"/>
</dbReference>
<dbReference type="eggNOG" id="COG0824">
    <property type="taxonomic scope" value="Bacteria"/>
</dbReference>
<dbReference type="SUPFAM" id="SSF54637">
    <property type="entry name" value="Thioesterase/thiol ester dehydrase-isomerase"/>
    <property type="match status" value="1"/>
</dbReference>
<dbReference type="Proteomes" id="UP000010367">
    <property type="component" value="Chromosome"/>
</dbReference>
<protein>
    <recommendedName>
        <fullName evidence="3">Thioesterase</fullName>
    </recommendedName>
</protein>
<dbReference type="KEGG" id="oac:Oscil6304_0114"/>
<dbReference type="EMBL" id="CP003607">
    <property type="protein sequence ID" value="AFY79871.1"/>
    <property type="molecule type" value="Genomic_DNA"/>
</dbReference>
<dbReference type="InterPro" id="IPR029069">
    <property type="entry name" value="HotDog_dom_sf"/>
</dbReference>
<keyword evidence="2" id="KW-1185">Reference proteome</keyword>
<dbReference type="CDD" id="cd00586">
    <property type="entry name" value="4HBT"/>
    <property type="match status" value="1"/>
</dbReference>
<name>K9TCM7_9CYAN</name>
<dbReference type="AlphaFoldDB" id="K9TCM7"/>
<dbReference type="InParanoid" id="K9TCM7"/>
<organism evidence="1 2">
    <name type="scientific">Oscillatoria acuminata PCC 6304</name>
    <dbReference type="NCBI Taxonomy" id="56110"/>
    <lineage>
        <taxon>Bacteria</taxon>
        <taxon>Bacillati</taxon>
        <taxon>Cyanobacteriota</taxon>
        <taxon>Cyanophyceae</taxon>
        <taxon>Oscillatoriophycideae</taxon>
        <taxon>Oscillatoriales</taxon>
        <taxon>Oscillatoriaceae</taxon>
        <taxon>Oscillatoria</taxon>
    </lineage>
</organism>
<accession>K9TCM7</accession>
<evidence type="ECO:0000313" key="2">
    <source>
        <dbReference type="Proteomes" id="UP000010367"/>
    </source>
</evidence>
<dbReference type="OrthoDB" id="9800856at2"/>
<dbReference type="RefSeq" id="WP_015146521.1">
    <property type="nucleotide sequence ID" value="NC_019693.1"/>
</dbReference>
<dbReference type="HOGENOM" id="CLU_101141_4_3_3"/>
<gene>
    <name evidence="1" type="ORF">Oscil6304_0114</name>
</gene>
<dbReference type="Pfam" id="PF13279">
    <property type="entry name" value="4HBT_2"/>
    <property type="match status" value="1"/>
</dbReference>
<evidence type="ECO:0000313" key="1">
    <source>
        <dbReference type="EMBL" id="AFY79871.1"/>
    </source>
</evidence>
<dbReference type="STRING" id="56110.Oscil6304_0114"/>
<evidence type="ECO:0008006" key="3">
    <source>
        <dbReference type="Google" id="ProtNLM"/>
    </source>
</evidence>
<proteinExistence type="predicted"/>
<reference evidence="1 2" key="1">
    <citation type="submission" date="2012-06" db="EMBL/GenBank/DDBJ databases">
        <title>Finished chromosome of genome of Oscillatoria acuminata PCC 6304.</title>
        <authorList>
            <consortium name="US DOE Joint Genome Institute"/>
            <person name="Gugger M."/>
            <person name="Coursin T."/>
            <person name="Rippka R."/>
            <person name="Tandeau De Marsac N."/>
            <person name="Huntemann M."/>
            <person name="Wei C.-L."/>
            <person name="Han J."/>
            <person name="Detter J.C."/>
            <person name="Han C."/>
            <person name="Tapia R."/>
            <person name="Davenport K."/>
            <person name="Daligault H."/>
            <person name="Erkkila T."/>
            <person name="Gu W."/>
            <person name="Munk A.C.C."/>
            <person name="Teshima H."/>
            <person name="Xu Y."/>
            <person name="Chain P."/>
            <person name="Chen A."/>
            <person name="Krypides N."/>
            <person name="Mavromatis K."/>
            <person name="Markowitz V."/>
            <person name="Szeto E."/>
            <person name="Ivanova N."/>
            <person name="Mikhailova N."/>
            <person name="Ovchinnikova G."/>
            <person name="Pagani I."/>
            <person name="Pati A."/>
            <person name="Goodwin L."/>
            <person name="Peters L."/>
            <person name="Pitluck S."/>
            <person name="Woyke T."/>
            <person name="Kerfeld C."/>
        </authorList>
    </citation>
    <scope>NUCLEOTIDE SEQUENCE [LARGE SCALE GENOMIC DNA]</scope>
    <source>
        <strain evidence="1 2">PCC 6304</strain>
    </source>
</reference>